<dbReference type="Proteomes" id="UP000187203">
    <property type="component" value="Unassembled WGS sequence"/>
</dbReference>
<keyword evidence="1" id="KW-0611">Plant defense</keyword>
<organism evidence="4 5">
    <name type="scientific">Corchorus olitorius</name>
    <dbReference type="NCBI Taxonomy" id="93759"/>
    <lineage>
        <taxon>Eukaryota</taxon>
        <taxon>Viridiplantae</taxon>
        <taxon>Streptophyta</taxon>
        <taxon>Embryophyta</taxon>
        <taxon>Tracheophyta</taxon>
        <taxon>Spermatophyta</taxon>
        <taxon>Magnoliopsida</taxon>
        <taxon>eudicotyledons</taxon>
        <taxon>Gunneridae</taxon>
        <taxon>Pentapetalae</taxon>
        <taxon>rosids</taxon>
        <taxon>malvids</taxon>
        <taxon>Malvales</taxon>
        <taxon>Malvaceae</taxon>
        <taxon>Grewioideae</taxon>
        <taxon>Apeibeae</taxon>
        <taxon>Corchorus</taxon>
    </lineage>
</organism>
<dbReference type="InterPro" id="IPR050905">
    <property type="entry name" value="Plant_NBS-LRR"/>
</dbReference>
<dbReference type="EMBL" id="AWUE01020369">
    <property type="protein sequence ID" value="OMO68656.1"/>
    <property type="molecule type" value="Genomic_DNA"/>
</dbReference>
<dbReference type="InterPro" id="IPR002182">
    <property type="entry name" value="NB-ARC"/>
</dbReference>
<dbReference type="STRING" id="93759.A0A1R3HE91"/>
<keyword evidence="2" id="KW-0175">Coiled coil</keyword>
<proteinExistence type="predicted"/>
<dbReference type="InterPro" id="IPR027417">
    <property type="entry name" value="P-loop_NTPase"/>
</dbReference>
<reference evidence="5" key="1">
    <citation type="submission" date="2013-09" db="EMBL/GenBank/DDBJ databases">
        <title>Corchorus olitorius genome sequencing.</title>
        <authorList>
            <person name="Alam M."/>
            <person name="Haque M.S."/>
            <person name="Islam M.S."/>
            <person name="Emdad E.M."/>
            <person name="Islam M.M."/>
            <person name="Ahmed B."/>
            <person name="Halim A."/>
            <person name="Hossen Q.M.M."/>
            <person name="Hossain M.Z."/>
            <person name="Ahmed R."/>
            <person name="Khan M.M."/>
            <person name="Islam R."/>
            <person name="Rashid M.M."/>
            <person name="Khan S.A."/>
            <person name="Rahman M.S."/>
            <person name="Alam M."/>
            <person name="Yahiya A.S."/>
            <person name="Khan M.S."/>
            <person name="Azam M.S."/>
            <person name="Haque T."/>
            <person name="Lashkar M.Z.H."/>
            <person name="Akhand A.I."/>
            <person name="Morshed G."/>
            <person name="Roy S."/>
            <person name="Uddin K.S."/>
            <person name="Rabeya T."/>
            <person name="Hossain A.S."/>
            <person name="Chowdhury A."/>
            <person name="Snigdha A.R."/>
            <person name="Mortoza M.S."/>
            <person name="Matin S.A."/>
            <person name="Hoque S.M.E."/>
            <person name="Islam M.K."/>
            <person name="Roy D.K."/>
            <person name="Haider R."/>
            <person name="Moosa M.M."/>
            <person name="Elias S.M."/>
            <person name="Hasan A.M."/>
            <person name="Jahan S."/>
            <person name="Shafiuddin M."/>
            <person name="Mahmood N."/>
            <person name="Shommy N.S."/>
        </authorList>
    </citation>
    <scope>NUCLEOTIDE SEQUENCE [LARGE SCALE GENOMIC DNA]</scope>
    <source>
        <strain evidence="5">cv. O-4</strain>
    </source>
</reference>
<dbReference type="AlphaFoldDB" id="A0A1R3HE91"/>
<evidence type="ECO:0000256" key="1">
    <source>
        <dbReference type="ARBA" id="ARBA00022821"/>
    </source>
</evidence>
<dbReference type="PANTHER" id="PTHR33463">
    <property type="entry name" value="NB-ARC DOMAIN-CONTAINING PROTEIN-RELATED"/>
    <property type="match status" value="1"/>
</dbReference>
<keyword evidence="5" id="KW-1185">Reference proteome</keyword>
<accession>A0A1R3HE91</accession>
<feature type="domain" description="NB-ARC" evidence="3">
    <location>
        <begin position="158"/>
        <end position="236"/>
    </location>
</feature>
<gene>
    <name evidence="4" type="ORF">COLO4_29523</name>
</gene>
<dbReference type="PANTHER" id="PTHR33463:SF203">
    <property type="entry name" value="AAA+ ATPASE DOMAIN-CONTAINING PROTEIN"/>
    <property type="match status" value="1"/>
</dbReference>
<dbReference type="Pfam" id="PF00931">
    <property type="entry name" value="NB-ARC"/>
    <property type="match status" value="1"/>
</dbReference>
<feature type="coiled-coil region" evidence="2">
    <location>
        <begin position="34"/>
        <end position="61"/>
    </location>
</feature>
<evidence type="ECO:0000313" key="4">
    <source>
        <dbReference type="EMBL" id="OMO68656.1"/>
    </source>
</evidence>
<evidence type="ECO:0000259" key="3">
    <source>
        <dbReference type="Pfam" id="PF00931"/>
    </source>
</evidence>
<evidence type="ECO:0000313" key="5">
    <source>
        <dbReference type="Proteomes" id="UP000187203"/>
    </source>
</evidence>
<dbReference type="Gene3D" id="3.40.50.300">
    <property type="entry name" value="P-loop containing nucleotide triphosphate hydrolases"/>
    <property type="match status" value="1"/>
</dbReference>
<evidence type="ECO:0000256" key="2">
    <source>
        <dbReference type="SAM" id="Coils"/>
    </source>
</evidence>
<protein>
    <submittedName>
        <fullName evidence="4">NB-ARC domain-containing protein</fullName>
    </submittedName>
</protein>
<name>A0A1R3HE91_9ROSI</name>
<dbReference type="OrthoDB" id="1898799at2759"/>
<comment type="caution">
    <text evidence="4">The sequence shown here is derived from an EMBL/GenBank/DDBJ whole genome shotgun (WGS) entry which is preliminary data.</text>
</comment>
<dbReference type="SUPFAM" id="SSF52540">
    <property type="entry name" value="P-loop containing nucleoside triphosphate hydrolases"/>
    <property type="match status" value="1"/>
</dbReference>
<dbReference type="GO" id="GO:0043531">
    <property type="term" value="F:ADP binding"/>
    <property type="evidence" value="ECO:0007669"/>
    <property type="project" value="InterPro"/>
</dbReference>
<sequence>MEAVIASVGEKADELAFDLIKREITCILNYKTNVENLRDGVDDLKHARQRVQRSVDAAKRKGEEIYSDVEKWLSMVDDKIHQVAAAIKLEEEQETTKERYHLIRISPNFMSRYQLSKKAEKEVEAIAELVGKGRFESVSHPRFRPVKGYYKGIDSRTNALDRVLEALRNDNSYIVGVYGMGGLGMTNLVKKVAALAKEEQLFDEVIMGMAAVTRTPNVERIRDQIAQNLGLKIDEASLDGRKVLMCDRLKKTDCL</sequence>